<name>A0AAP0AY67_9ASPA</name>
<keyword evidence="2" id="KW-1185">Reference proteome</keyword>
<evidence type="ECO:0000313" key="1">
    <source>
        <dbReference type="EMBL" id="KAK8919085.1"/>
    </source>
</evidence>
<sequence>MAIPCKTLVVRLVETPRPQGRAISPDATFIDSIKTLLNDIQTCLASAYIALKTMLDRLIACEPNHCLASLECRMTRMEEFERRLEDSKSKYYDIKELERRASDLEYMQDDIRGPHAGVGAIITLLRMEEHIRISFVPATIVPLVSEVISTTSIEALSQHGDEGSSNHTCEESFDRGNEIAALSIPAELL</sequence>
<accession>A0AAP0AY67</accession>
<protein>
    <submittedName>
        <fullName evidence="1">Uncharacterized protein</fullName>
    </submittedName>
</protein>
<dbReference type="EMBL" id="JBBWWQ010000019">
    <property type="protein sequence ID" value="KAK8919085.1"/>
    <property type="molecule type" value="Genomic_DNA"/>
</dbReference>
<organism evidence="1 2">
    <name type="scientific">Platanthera zijinensis</name>
    <dbReference type="NCBI Taxonomy" id="2320716"/>
    <lineage>
        <taxon>Eukaryota</taxon>
        <taxon>Viridiplantae</taxon>
        <taxon>Streptophyta</taxon>
        <taxon>Embryophyta</taxon>
        <taxon>Tracheophyta</taxon>
        <taxon>Spermatophyta</taxon>
        <taxon>Magnoliopsida</taxon>
        <taxon>Liliopsida</taxon>
        <taxon>Asparagales</taxon>
        <taxon>Orchidaceae</taxon>
        <taxon>Orchidoideae</taxon>
        <taxon>Orchideae</taxon>
        <taxon>Orchidinae</taxon>
        <taxon>Platanthera</taxon>
    </lineage>
</organism>
<comment type="caution">
    <text evidence="1">The sequence shown here is derived from an EMBL/GenBank/DDBJ whole genome shotgun (WGS) entry which is preliminary data.</text>
</comment>
<gene>
    <name evidence="1" type="ORF">KSP39_PZI022128</name>
</gene>
<reference evidence="1 2" key="1">
    <citation type="journal article" date="2022" name="Nat. Plants">
        <title>Genomes of leafy and leafless Platanthera orchids illuminate the evolution of mycoheterotrophy.</title>
        <authorList>
            <person name="Li M.H."/>
            <person name="Liu K.W."/>
            <person name="Li Z."/>
            <person name="Lu H.C."/>
            <person name="Ye Q.L."/>
            <person name="Zhang D."/>
            <person name="Wang J.Y."/>
            <person name="Li Y.F."/>
            <person name="Zhong Z.M."/>
            <person name="Liu X."/>
            <person name="Yu X."/>
            <person name="Liu D.K."/>
            <person name="Tu X.D."/>
            <person name="Liu B."/>
            <person name="Hao Y."/>
            <person name="Liao X.Y."/>
            <person name="Jiang Y.T."/>
            <person name="Sun W.H."/>
            <person name="Chen J."/>
            <person name="Chen Y.Q."/>
            <person name="Ai Y."/>
            <person name="Zhai J.W."/>
            <person name="Wu S.S."/>
            <person name="Zhou Z."/>
            <person name="Hsiao Y.Y."/>
            <person name="Wu W.L."/>
            <person name="Chen Y.Y."/>
            <person name="Lin Y.F."/>
            <person name="Hsu J.L."/>
            <person name="Li C.Y."/>
            <person name="Wang Z.W."/>
            <person name="Zhao X."/>
            <person name="Zhong W.Y."/>
            <person name="Ma X.K."/>
            <person name="Ma L."/>
            <person name="Huang J."/>
            <person name="Chen G.Z."/>
            <person name="Huang M.Z."/>
            <person name="Huang L."/>
            <person name="Peng D.H."/>
            <person name="Luo Y.B."/>
            <person name="Zou S.Q."/>
            <person name="Chen S.P."/>
            <person name="Lan S."/>
            <person name="Tsai W.C."/>
            <person name="Van de Peer Y."/>
            <person name="Liu Z.J."/>
        </authorList>
    </citation>
    <scope>NUCLEOTIDE SEQUENCE [LARGE SCALE GENOMIC DNA]</scope>
    <source>
        <strain evidence="1">Lor287</strain>
    </source>
</reference>
<dbReference type="AlphaFoldDB" id="A0AAP0AY67"/>
<dbReference type="Proteomes" id="UP001418222">
    <property type="component" value="Unassembled WGS sequence"/>
</dbReference>
<evidence type="ECO:0000313" key="2">
    <source>
        <dbReference type="Proteomes" id="UP001418222"/>
    </source>
</evidence>
<proteinExistence type="predicted"/>